<dbReference type="Gene3D" id="3.30.1240.10">
    <property type="match status" value="1"/>
</dbReference>
<gene>
    <name evidence="1" type="ORF">SAMN02745191_0734</name>
</gene>
<dbReference type="AlphaFoldDB" id="A0A1T4L4T2"/>
<dbReference type="OrthoDB" id="9814970at2"/>
<dbReference type="InterPro" id="IPR036412">
    <property type="entry name" value="HAD-like_sf"/>
</dbReference>
<reference evidence="2" key="1">
    <citation type="submission" date="2017-02" db="EMBL/GenBank/DDBJ databases">
        <authorList>
            <person name="Varghese N."/>
            <person name="Submissions S."/>
        </authorList>
    </citation>
    <scope>NUCLEOTIDE SEQUENCE [LARGE SCALE GENOMIC DNA]</scope>
    <source>
        <strain evidence="2">ATCC 25662</strain>
    </source>
</reference>
<evidence type="ECO:0008006" key="3">
    <source>
        <dbReference type="Google" id="ProtNLM"/>
    </source>
</evidence>
<dbReference type="Pfam" id="PF08282">
    <property type="entry name" value="Hydrolase_3"/>
    <property type="match status" value="1"/>
</dbReference>
<dbReference type="InterPro" id="IPR006379">
    <property type="entry name" value="HAD-SF_hydro_IIB"/>
</dbReference>
<accession>A0A1T4L4T2</accession>
<dbReference type="NCBIfam" id="TIGR00099">
    <property type="entry name" value="Cof-subfamily"/>
    <property type="match status" value="1"/>
</dbReference>
<dbReference type="PANTHER" id="PTHR10000:SF25">
    <property type="entry name" value="PHOSPHATASE YKRA-RELATED"/>
    <property type="match status" value="1"/>
</dbReference>
<dbReference type="InterPro" id="IPR000150">
    <property type="entry name" value="Cof"/>
</dbReference>
<dbReference type="SFLD" id="SFLDS00003">
    <property type="entry name" value="Haloacid_Dehalogenase"/>
    <property type="match status" value="1"/>
</dbReference>
<dbReference type="PANTHER" id="PTHR10000">
    <property type="entry name" value="PHOSPHOSERINE PHOSPHATASE"/>
    <property type="match status" value="1"/>
</dbReference>
<organism evidence="1 2">
    <name type="scientific">Anaerorhabdus furcosa</name>
    <dbReference type="NCBI Taxonomy" id="118967"/>
    <lineage>
        <taxon>Bacteria</taxon>
        <taxon>Bacillati</taxon>
        <taxon>Bacillota</taxon>
        <taxon>Erysipelotrichia</taxon>
        <taxon>Erysipelotrichales</taxon>
        <taxon>Erysipelotrichaceae</taxon>
        <taxon>Anaerorhabdus</taxon>
    </lineage>
</organism>
<protein>
    <recommendedName>
        <fullName evidence="3">Cof subfamily of IIB subfamily of haloacid dehalogenase superfamily/HAD-superfamily hydrolase, subfamily IIB</fullName>
    </recommendedName>
</protein>
<evidence type="ECO:0000313" key="2">
    <source>
        <dbReference type="Proteomes" id="UP000243297"/>
    </source>
</evidence>
<evidence type="ECO:0000313" key="1">
    <source>
        <dbReference type="EMBL" id="SJZ49739.1"/>
    </source>
</evidence>
<dbReference type="Gene3D" id="3.40.50.1000">
    <property type="entry name" value="HAD superfamily/HAD-like"/>
    <property type="match status" value="1"/>
</dbReference>
<dbReference type="NCBIfam" id="TIGR01484">
    <property type="entry name" value="HAD-SF-IIB"/>
    <property type="match status" value="1"/>
</dbReference>
<dbReference type="Proteomes" id="UP000243297">
    <property type="component" value="Unassembled WGS sequence"/>
</dbReference>
<name>A0A1T4L4T2_9FIRM</name>
<keyword evidence="2" id="KW-1185">Reference proteome</keyword>
<sequence length="271" mass="30436">MKHIFLDIDGTFLNPKNNEVPQSTLTAIEAATKKGHRVYLCTGRPTSSLKRFMDYPMSGIICAGGSHICINNKVIFEKTLTPTQIKFVEKICTNNHCGYLLEGKNFNYASKLGAEQFMETIKDSSFGSTWEEVAEELGILNLEDLMDDQIFKISFYTKDKNIIEQVRKDLGSEFSIAYTSKEPGKIIETEIFSAGCNKADGIKRVVEYYGQTLDDAIGIGDSMNDFEMIQECNPGIAMGNACQEIKDIADFITKDVDQDGIYFAFEYFDLI</sequence>
<dbReference type="SUPFAM" id="SSF56784">
    <property type="entry name" value="HAD-like"/>
    <property type="match status" value="1"/>
</dbReference>
<dbReference type="GO" id="GO:0016791">
    <property type="term" value="F:phosphatase activity"/>
    <property type="evidence" value="ECO:0007669"/>
    <property type="project" value="TreeGrafter"/>
</dbReference>
<dbReference type="RefSeq" id="WP_078711170.1">
    <property type="nucleotide sequence ID" value="NZ_FUWY01000002.1"/>
</dbReference>
<proteinExistence type="predicted"/>
<dbReference type="GO" id="GO:0005829">
    <property type="term" value="C:cytosol"/>
    <property type="evidence" value="ECO:0007669"/>
    <property type="project" value="TreeGrafter"/>
</dbReference>
<dbReference type="STRING" id="118967.SAMN02745191_0734"/>
<dbReference type="InterPro" id="IPR023214">
    <property type="entry name" value="HAD_sf"/>
</dbReference>
<dbReference type="EMBL" id="FUWY01000002">
    <property type="protein sequence ID" value="SJZ49739.1"/>
    <property type="molecule type" value="Genomic_DNA"/>
</dbReference>
<dbReference type="GO" id="GO:0000287">
    <property type="term" value="F:magnesium ion binding"/>
    <property type="evidence" value="ECO:0007669"/>
    <property type="project" value="TreeGrafter"/>
</dbReference>
<dbReference type="SFLD" id="SFLDG01140">
    <property type="entry name" value="C2.B:_Phosphomannomutase_and_P"/>
    <property type="match status" value="1"/>
</dbReference>